<dbReference type="AlphaFoldDB" id="A0A482VLL0"/>
<organism evidence="2 3">
    <name type="scientific">Asbolus verrucosus</name>
    <name type="common">Desert ironclad beetle</name>
    <dbReference type="NCBI Taxonomy" id="1661398"/>
    <lineage>
        <taxon>Eukaryota</taxon>
        <taxon>Metazoa</taxon>
        <taxon>Ecdysozoa</taxon>
        <taxon>Arthropoda</taxon>
        <taxon>Hexapoda</taxon>
        <taxon>Insecta</taxon>
        <taxon>Pterygota</taxon>
        <taxon>Neoptera</taxon>
        <taxon>Endopterygota</taxon>
        <taxon>Coleoptera</taxon>
        <taxon>Polyphaga</taxon>
        <taxon>Cucujiformia</taxon>
        <taxon>Tenebrionidae</taxon>
        <taxon>Pimeliinae</taxon>
        <taxon>Asbolus</taxon>
    </lineage>
</organism>
<keyword evidence="3" id="KW-1185">Reference proteome</keyword>
<sequence>QAAKDGNLLCDLVARHFSEKNQRYRAPTTGLILQENGAPKCPSVRPSDWCAVLGCCFEVLLLSEVYANRWAEGGRSEGRADLTCGRPSDRPEAWGVNVRAPTAEARRPARPGAPLSATENNDELRGNEWGTHVSDRATPRRRRQGRCRETWAIDCD</sequence>
<evidence type="ECO:0000313" key="3">
    <source>
        <dbReference type="Proteomes" id="UP000292052"/>
    </source>
</evidence>
<dbReference type="Proteomes" id="UP000292052">
    <property type="component" value="Unassembled WGS sequence"/>
</dbReference>
<evidence type="ECO:0000256" key="1">
    <source>
        <dbReference type="SAM" id="MobiDB-lite"/>
    </source>
</evidence>
<gene>
    <name evidence="2" type="ORF">BDFB_003821</name>
</gene>
<evidence type="ECO:0000313" key="2">
    <source>
        <dbReference type="EMBL" id="RZC33650.1"/>
    </source>
</evidence>
<dbReference type="EMBL" id="QDEB01087141">
    <property type="protein sequence ID" value="RZC33650.1"/>
    <property type="molecule type" value="Genomic_DNA"/>
</dbReference>
<accession>A0A482VLL0</accession>
<reference evidence="2 3" key="1">
    <citation type="submission" date="2017-03" db="EMBL/GenBank/DDBJ databases">
        <title>Genome of the blue death feigning beetle - Asbolus verrucosus.</title>
        <authorList>
            <person name="Rider S.D."/>
        </authorList>
    </citation>
    <scope>NUCLEOTIDE SEQUENCE [LARGE SCALE GENOMIC DNA]</scope>
    <source>
        <strain evidence="2">Butters</strain>
        <tissue evidence="2">Head and leg muscle</tissue>
    </source>
</reference>
<feature type="non-terminal residue" evidence="2">
    <location>
        <position position="1"/>
    </location>
</feature>
<proteinExistence type="predicted"/>
<feature type="region of interest" description="Disordered" evidence="1">
    <location>
        <begin position="75"/>
        <end position="141"/>
    </location>
</feature>
<feature type="non-terminal residue" evidence="2">
    <location>
        <position position="156"/>
    </location>
</feature>
<name>A0A482VLL0_ASBVE</name>
<comment type="caution">
    <text evidence="2">The sequence shown here is derived from an EMBL/GenBank/DDBJ whole genome shotgun (WGS) entry which is preliminary data.</text>
</comment>
<protein>
    <submittedName>
        <fullName evidence="2">Uncharacterized protein</fullName>
    </submittedName>
</protein>